<dbReference type="PANTHER" id="PTHR38686:SF1">
    <property type="entry name" value="APOLIPOPROTEIN N-ACYLTRANSFERASE"/>
    <property type="match status" value="1"/>
</dbReference>
<keyword evidence="4 9" id="KW-0808">Transferase</keyword>
<evidence type="ECO:0000256" key="3">
    <source>
        <dbReference type="ARBA" id="ARBA00022475"/>
    </source>
</evidence>
<comment type="catalytic activity">
    <reaction evidence="9">
        <text>N-terminal S-1,2-diacyl-sn-glyceryl-L-cysteinyl-[lipoprotein] + a glycerophospholipid = N-acyl-S-1,2-diacyl-sn-glyceryl-L-cysteinyl-[lipoprotein] + a 2-acyl-sn-glycero-3-phospholipid + H(+)</text>
        <dbReference type="Rhea" id="RHEA:48228"/>
        <dbReference type="Rhea" id="RHEA-COMP:14681"/>
        <dbReference type="Rhea" id="RHEA-COMP:14684"/>
        <dbReference type="ChEBI" id="CHEBI:15378"/>
        <dbReference type="ChEBI" id="CHEBI:136912"/>
        <dbReference type="ChEBI" id="CHEBI:140656"/>
        <dbReference type="ChEBI" id="CHEBI:140657"/>
        <dbReference type="ChEBI" id="CHEBI:140660"/>
        <dbReference type="EC" id="2.3.1.269"/>
    </reaction>
</comment>
<dbReference type="EC" id="2.3.1.269" evidence="9"/>
<reference evidence="11 12" key="1">
    <citation type="journal article" date="2014" name="Microbiology">
        <title>Unravelling the complete genome sequence of Advenella mimigardefordensis strain DPN7T and novel insights in the catabolism of the xenobiotic polythioester precursor 3,3'-dithiodipropionate.</title>
        <authorList>
            <person name="Wubbeler J.H."/>
            <person name="Hiessl S."/>
            <person name="Schuldes J."/>
            <person name="Thurmer A."/>
            <person name="Daniel R."/>
            <person name="Steinbuchel A."/>
        </authorList>
    </citation>
    <scope>NUCLEOTIDE SEQUENCE [LARGE SCALE GENOMIC DNA]</scope>
    <source>
        <strain evidence="12">DSM 17166 / LMG 22922 / DPN7</strain>
    </source>
</reference>
<comment type="similarity">
    <text evidence="2 9">Belongs to the CN hydrolase family. Apolipoprotein N-acyltransferase subfamily.</text>
</comment>
<dbReference type="HAMAP" id="MF_01148">
    <property type="entry name" value="Lnt"/>
    <property type="match status" value="1"/>
</dbReference>
<protein>
    <recommendedName>
        <fullName evidence="9">Apolipoprotein N-acyltransferase</fullName>
        <shortName evidence="9">ALP N-acyltransferase</shortName>
        <ecNumber evidence="9">2.3.1.269</ecNumber>
    </recommendedName>
</protein>
<feature type="transmembrane region" description="Helical" evidence="9">
    <location>
        <begin position="501"/>
        <end position="523"/>
    </location>
</feature>
<dbReference type="GO" id="GO:0042158">
    <property type="term" value="P:lipoprotein biosynthetic process"/>
    <property type="evidence" value="ECO:0007669"/>
    <property type="project" value="UniProtKB-UniRule"/>
</dbReference>
<feature type="domain" description="CN hydrolase" evidence="10">
    <location>
        <begin position="234"/>
        <end position="495"/>
    </location>
</feature>
<evidence type="ECO:0000259" key="10">
    <source>
        <dbReference type="PROSITE" id="PS50263"/>
    </source>
</evidence>
<dbReference type="Proteomes" id="UP000019095">
    <property type="component" value="Chromosome"/>
</dbReference>
<dbReference type="EMBL" id="CP003915">
    <property type="protein sequence ID" value="AHG64871.1"/>
    <property type="molecule type" value="Genomic_DNA"/>
</dbReference>
<evidence type="ECO:0000256" key="9">
    <source>
        <dbReference type="HAMAP-Rule" id="MF_01148"/>
    </source>
</evidence>
<dbReference type="Pfam" id="PF20154">
    <property type="entry name" value="LNT_N"/>
    <property type="match status" value="1"/>
</dbReference>
<dbReference type="OrthoDB" id="9804277at2"/>
<dbReference type="InterPro" id="IPR045378">
    <property type="entry name" value="LNT_N"/>
</dbReference>
<dbReference type="PANTHER" id="PTHR38686">
    <property type="entry name" value="APOLIPOPROTEIN N-ACYLTRANSFERASE"/>
    <property type="match status" value="1"/>
</dbReference>
<keyword evidence="8 9" id="KW-0012">Acyltransferase</keyword>
<evidence type="ECO:0000313" key="12">
    <source>
        <dbReference type="Proteomes" id="UP000019095"/>
    </source>
</evidence>
<dbReference type="UniPathway" id="UPA00666"/>
<gene>
    <name evidence="9 11" type="primary">lnt</name>
    <name evidence="11" type="ORF">MIM_c28020</name>
</gene>
<dbReference type="InterPro" id="IPR004563">
    <property type="entry name" value="Apolipo_AcylTrfase"/>
</dbReference>
<accession>W0PDP3</accession>
<dbReference type="CDD" id="cd07571">
    <property type="entry name" value="ALP_N-acyl_transferase"/>
    <property type="match status" value="1"/>
</dbReference>
<dbReference type="NCBIfam" id="TIGR00546">
    <property type="entry name" value="lnt"/>
    <property type="match status" value="1"/>
</dbReference>
<comment type="pathway">
    <text evidence="9">Protein modification; lipoprotein biosynthesis (N-acyl transfer).</text>
</comment>
<dbReference type="HOGENOM" id="CLU_019563_3_0_4"/>
<keyword evidence="6 9" id="KW-1133">Transmembrane helix</keyword>
<evidence type="ECO:0000256" key="7">
    <source>
        <dbReference type="ARBA" id="ARBA00023136"/>
    </source>
</evidence>
<feature type="transmembrane region" description="Helical" evidence="9">
    <location>
        <begin position="163"/>
        <end position="191"/>
    </location>
</feature>
<keyword evidence="7 9" id="KW-0472">Membrane</keyword>
<keyword evidence="3 9" id="KW-1003">Cell membrane</keyword>
<evidence type="ECO:0000256" key="8">
    <source>
        <dbReference type="ARBA" id="ARBA00023315"/>
    </source>
</evidence>
<sequence length="537" mass="58521">MVWLLLLVAGAIHALSFSPDPLPDWTLPYVQVLAMAVPAFIVFSTRHIGRAALAAFVFSVSSFCVGVYWLYISMNHFGGLAAPLAALAVLLFALYLSLYAGLAGACTAWLGRHLNVMRVPQALGRPLLWACAWTLGEWLRGFVFTGFPWNNIGYAHTNSLLSAWAPIAGVYGVAFLAALASGLVACLIYYVKHNRPGIMAAMASALLGMFIVSFGLSRITWFDNHGPVMTVRLVQGNIAQQMKFDPSQLMSSLQAQFTLATRPAADVQHAPSVIIFPETILPTFQDRMAPEFWQSVVALADQMKATLFMGSPMHTVVNGQDRYTNSVLAIDSNTSVEALMQGRQVPVYDKRHLVPFGEFVPLGFRWFVDALNIPLGDFDRGEQGQQSFAVNNQRFAPNICYEDVFGEELLPALQTQADGTPGASIMFNVSNLGWFGNTWALRQHLQISRMRSMETARPMIRATNTGSTAAIDATGRVLSQLPTATAGTLDVQIQGTQGLTLYTRVGNSLIVIISLLGLVAGWMQKRRTHVAGTGTTV</sequence>
<feature type="transmembrane region" description="Helical" evidence="9">
    <location>
        <begin position="51"/>
        <end position="72"/>
    </location>
</feature>
<evidence type="ECO:0000256" key="1">
    <source>
        <dbReference type="ARBA" id="ARBA00004651"/>
    </source>
</evidence>
<dbReference type="AlphaFoldDB" id="W0PDP3"/>
<comment type="subcellular location">
    <subcellularLocation>
        <location evidence="1 9">Cell membrane</location>
        <topology evidence="1 9">Multi-pass membrane protein</topology>
    </subcellularLocation>
</comment>
<dbReference type="InterPro" id="IPR003010">
    <property type="entry name" value="C-N_Hydrolase"/>
</dbReference>
<dbReference type="Pfam" id="PF00795">
    <property type="entry name" value="CN_hydrolase"/>
    <property type="match status" value="1"/>
</dbReference>
<dbReference type="PATRIC" id="fig|1247726.3.peg.3081"/>
<evidence type="ECO:0000256" key="2">
    <source>
        <dbReference type="ARBA" id="ARBA00010065"/>
    </source>
</evidence>
<dbReference type="GO" id="GO:0005886">
    <property type="term" value="C:plasma membrane"/>
    <property type="evidence" value="ECO:0007669"/>
    <property type="project" value="UniProtKB-SubCell"/>
</dbReference>
<organism evidence="11 12">
    <name type="scientific">Advenella mimigardefordensis (strain DSM 17166 / LMG 22922 / DPN7)</name>
    <dbReference type="NCBI Taxonomy" id="1247726"/>
    <lineage>
        <taxon>Bacteria</taxon>
        <taxon>Pseudomonadati</taxon>
        <taxon>Pseudomonadota</taxon>
        <taxon>Betaproteobacteria</taxon>
        <taxon>Burkholderiales</taxon>
        <taxon>Alcaligenaceae</taxon>
    </lineage>
</organism>
<comment type="function">
    <text evidence="9">Catalyzes the phospholipid dependent N-acylation of the N-terminal cysteine of apolipoprotein, the last step in lipoprotein maturation.</text>
</comment>
<name>W0PDP3_ADVMD</name>
<dbReference type="eggNOG" id="COG0815">
    <property type="taxonomic scope" value="Bacteria"/>
</dbReference>
<dbReference type="STRING" id="1247726.MIM_c28020"/>
<feature type="transmembrane region" description="Helical" evidence="9">
    <location>
        <begin position="84"/>
        <end position="110"/>
    </location>
</feature>
<proteinExistence type="inferred from homology"/>
<dbReference type="SUPFAM" id="SSF56317">
    <property type="entry name" value="Carbon-nitrogen hydrolase"/>
    <property type="match status" value="1"/>
</dbReference>
<keyword evidence="11" id="KW-0449">Lipoprotein</keyword>
<feature type="transmembrane region" description="Helical" evidence="9">
    <location>
        <begin position="26"/>
        <end position="44"/>
    </location>
</feature>
<dbReference type="RefSeq" id="WP_025373521.1">
    <property type="nucleotide sequence ID" value="NZ_CP003915.1"/>
</dbReference>
<dbReference type="InterPro" id="IPR036526">
    <property type="entry name" value="C-N_Hydrolase_sf"/>
</dbReference>
<evidence type="ECO:0000256" key="4">
    <source>
        <dbReference type="ARBA" id="ARBA00022679"/>
    </source>
</evidence>
<evidence type="ECO:0000256" key="6">
    <source>
        <dbReference type="ARBA" id="ARBA00022989"/>
    </source>
</evidence>
<evidence type="ECO:0000313" key="11">
    <source>
        <dbReference type="EMBL" id="AHG64871.1"/>
    </source>
</evidence>
<feature type="transmembrane region" description="Helical" evidence="9">
    <location>
        <begin position="198"/>
        <end position="221"/>
    </location>
</feature>
<dbReference type="GO" id="GO:0016410">
    <property type="term" value="F:N-acyltransferase activity"/>
    <property type="evidence" value="ECO:0007669"/>
    <property type="project" value="UniProtKB-UniRule"/>
</dbReference>
<keyword evidence="12" id="KW-1185">Reference proteome</keyword>
<keyword evidence="5 9" id="KW-0812">Transmembrane</keyword>
<dbReference type="Gene3D" id="3.60.110.10">
    <property type="entry name" value="Carbon-nitrogen hydrolase"/>
    <property type="match status" value="1"/>
</dbReference>
<dbReference type="PROSITE" id="PS50263">
    <property type="entry name" value="CN_HYDROLASE"/>
    <property type="match status" value="1"/>
</dbReference>
<evidence type="ECO:0000256" key="5">
    <source>
        <dbReference type="ARBA" id="ARBA00022692"/>
    </source>
</evidence>
<feature type="transmembrane region" description="Helical" evidence="9">
    <location>
        <begin position="122"/>
        <end position="143"/>
    </location>
</feature>
<dbReference type="KEGG" id="amim:MIM_c28020"/>